<evidence type="ECO:0008006" key="3">
    <source>
        <dbReference type="Google" id="ProtNLM"/>
    </source>
</evidence>
<name>A0ABP5F6C8_9ACTN</name>
<comment type="caution">
    <text evidence="1">The sequence shown here is derived from an EMBL/GenBank/DDBJ whole genome shotgun (WGS) entry which is preliminary data.</text>
</comment>
<organism evidence="1 2">
    <name type="scientific">Catenulispora yoronensis</name>
    <dbReference type="NCBI Taxonomy" id="450799"/>
    <lineage>
        <taxon>Bacteria</taxon>
        <taxon>Bacillati</taxon>
        <taxon>Actinomycetota</taxon>
        <taxon>Actinomycetes</taxon>
        <taxon>Catenulisporales</taxon>
        <taxon>Catenulisporaceae</taxon>
        <taxon>Catenulispora</taxon>
    </lineage>
</organism>
<reference evidence="2" key="1">
    <citation type="journal article" date="2019" name="Int. J. Syst. Evol. Microbiol.">
        <title>The Global Catalogue of Microorganisms (GCM) 10K type strain sequencing project: providing services to taxonomists for standard genome sequencing and annotation.</title>
        <authorList>
            <consortium name="The Broad Institute Genomics Platform"/>
            <consortium name="The Broad Institute Genome Sequencing Center for Infectious Disease"/>
            <person name="Wu L."/>
            <person name="Ma J."/>
        </authorList>
    </citation>
    <scope>NUCLEOTIDE SEQUENCE [LARGE SCALE GENOMIC DNA]</scope>
    <source>
        <strain evidence="2">JCM 16014</strain>
    </source>
</reference>
<accession>A0ABP5F6C8</accession>
<evidence type="ECO:0000313" key="2">
    <source>
        <dbReference type="Proteomes" id="UP001500751"/>
    </source>
</evidence>
<dbReference type="EMBL" id="BAAAQN010000005">
    <property type="protein sequence ID" value="GAA2018345.1"/>
    <property type="molecule type" value="Genomic_DNA"/>
</dbReference>
<evidence type="ECO:0000313" key="1">
    <source>
        <dbReference type="EMBL" id="GAA2018345.1"/>
    </source>
</evidence>
<protein>
    <recommendedName>
        <fullName evidence="3">Secreted protein</fullName>
    </recommendedName>
</protein>
<gene>
    <name evidence="1" type="ORF">GCM10009839_13140</name>
</gene>
<keyword evidence="2" id="KW-1185">Reference proteome</keyword>
<sequence length="103" mass="10931">MVIPQPLLLMWIAPRARVGSQVLVPWSANAWAKSARWSLLGSGVGWFVSGGAEDFLLSGWPVLCFDEGGGAWASASDLHQEASISVRECHAALVLDLRDLGGG</sequence>
<proteinExistence type="predicted"/>
<dbReference type="Proteomes" id="UP001500751">
    <property type="component" value="Unassembled WGS sequence"/>
</dbReference>